<name>A0A444ZVT5_ARAHY</name>
<feature type="compositionally biased region" description="Polar residues" evidence="1">
    <location>
        <begin position="644"/>
        <end position="653"/>
    </location>
</feature>
<dbReference type="PANTHER" id="PTHR47483">
    <property type="entry name" value="BETA-ARABINOFURANOSYLTRANSFERASE RAY1"/>
    <property type="match status" value="1"/>
</dbReference>
<feature type="compositionally biased region" description="Polar residues" evidence="1">
    <location>
        <begin position="739"/>
        <end position="749"/>
    </location>
</feature>
<dbReference type="EMBL" id="SDMP01000013">
    <property type="protein sequence ID" value="RYR18194.1"/>
    <property type="molecule type" value="Genomic_DNA"/>
</dbReference>
<protein>
    <recommendedName>
        <fullName evidence="2">Nucleotide-diphospho-sugar transferase domain-containing protein</fullName>
    </recommendedName>
</protein>
<gene>
    <name evidence="3" type="ORF">Ahy_B03g062824</name>
</gene>
<feature type="domain" description="Nucleotide-diphospho-sugar transferase" evidence="2">
    <location>
        <begin position="1570"/>
        <end position="1759"/>
    </location>
</feature>
<feature type="compositionally biased region" description="Polar residues" evidence="1">
    <location>
        <begin position="666"/>
        <end position="677"/>
    </location>
</feature>
<evidence type="ECO:0000256" key="1">
    <source>
        <dbReference type="SAM" id="MobiDB-lite"/>
    </source>
</evidence>
<feature type="region of interest" description="Disordered" evidence="1">
    <location>
        <begin position="248"/>
        <end position="332"/>
    </location>
</feature>
<feature type="compositionally biased region" description="Polar residues" evidence="1">
    <location>
        <begin position="132"/>
        <end position="156"/>
    </location>
</feature>
<dbReference type="PRINTS" id="PR01217">
    <property type="entry name" value="PRICHEXTENSN"/>
</dbReference>
<feature type="compositionally biased region" description="Low complexity" evidence="1">
    <location>
        <begin position="581"/>
        <end position="596"/>
    </location>
</feature>
<feature type="compositionally biased region" description="Basic and acidic residues" evidence="1">
    <location>
        <begin position="716"/>
        <end position="738"/>
    </location>
</feature>
<feature type="compositionally biased region" description="Basic and acidic residues" evidence="1">
    <location>
        <begin position="501"/>
        <end position="516"/>
    </location>
</feature>
<dbReference type="PANTHER" id="PTHR47483:SF1">
    <property type="entry name" value="BETA-ARABINOFURANOSYLTRANSFERASE RAY1"/>
    <property type="match status" value="1"/>
</dbReference>
<dbReference type="InterPro" id="IPR005069">
    <property type="entry name" value="Nucl-diP-sugar_transferase"/>
</dbReference>
<feature type="compositionally biased region" description="Pro residues" evidence="1">
    <location>
        <begin position="103"/>
        <end position="126"/>
    </location>
</feature>
<feature type="compositionally biased region" description="Basic and acidic residues" evidence="1">
    <location>
        <begin position="678"/>
        <end position="693"/>
    </location>
</feature>
<feature type="compositionally biased region" description="Polar residues" evidence="1">
    <location>
        <begin position="696"/>
        <end position="715"/>
    </location>
</feature>
<feature type="compositionally biased region" description="Polar residues" evidence="1">
    <location>
        <begin position="275"/>
        <end position="295"/>
    </location>
</feature>
<feature type="region of interest" description="Disordered" evidence="1">
    <location>
        <begin position="479"/>
        <end position="526"/>
    </location>
</feature>
<proteinExistence type="predicted"/>
<evidence type="ECO:0000313" key="3">
    <source>
        <dbReference type="EMBL" id="RYR18194.1"/>
    </source>
</evidence>
<dbReference type="Proteomes" id="UP000289738">
    <property type="component" value="Chromosome B03"/>
</dbReference>
<keyword evidence="4" id="KW-1185">Reference proteome</keyword>
<feature type="compositionally biased region" description="Acidic residues" evidence="1">
    <location>
        <begin position="517"/>
        <end position="526"/>
    </location>
</feature>
<feature type="compositionally biased region" description="Polar residues" evidence="1">
    <location>
        <begin position="198"/>
        <end position="220"/>
    </location>
</feature>
<reference evidence="3 4" key="1">
    <citation type="submission" date="2019-01" db="EMBL/GenBank/DDBJ databases">
        <title>Sequencing of cultivated peanut Arachis hypogaea provides insights into genome evolution and oil improvement.</title>
        <authorList>
            <person name="Chen X."/>
        </authorList>
    </citation>
    <scope>NUCLEOTIDE SEQUENCE [LARGE SCALE GENOMIC DNA]</scope>
    <source>
        <strain evidence="4">cv. Fuhuasheng</strain>
        <tissue evidence="3">Leaves</tissue>
    </source>
</reference>
<comment type="caution">
    <text evidence="3">The sequence shown here is derived from an EMBL/GenBank/DDBJ whole genome shotgun (WGS) entry which is preliminary data.</text>
</comment>
<feature type="region of interest" description="Disordered" evidence="1">
    <location>
        <begin position="571"/>
        <end position="596"/>
    </location>
</feature>
<dbReference type="GO" id="GO:0016757">
    <property type="term" value="F:glycosyltransferase activity"/>
    <property type="evidence" value="ECO:0007669"/>
    <property type="project" value="InterPro"/>
</dbReference>
<sequence>MDSFQQSHGYIRPPHPPDPHHHFHQMPPPPLPPLPPRQPAPPQAPWYSSQFQYHHPSQTPSPPPQWPQPPQPQHAEHYPPAASYPPPPPSSNPYPYHPSQFHAPPPPPPPLPHARSHAPPPPPPQFTPHSHVSQQPYHQEWSNPSWPANQGYPAQNNEEDWAAKARAWAAKSTMESQHPQPHFSPAGRVQEQNHYHDQYQQSADSRYTDVQNQSHPSSTYQQFSYLDASAQRLSGHSQDAASISLETSYTSDGHSYGARDGTNTGDPTVPFEQGNLPTNPSVHQQEVPSSYSSVTGKEAAEHIQQSYTMFPPPVSSSQEQQHVQPPLQATFAPGSNSVDPAISLADQPLDFAPRFSHDSDLQMQSTYSHHDSGTSMNNWAAPVAPAGGYAPIPAILASGPQHDPSISGPGHVAPPFGRFPGPGLPPAIPPTSAPFALSTGAAVHPTAAFSADPYGVPERPKKASVPNWLREEIKKTVIAAPSAEHPKAETSMDDGIGKTYAKGDETDSKSIDSSRSDEEEDEEDLAEAARTAAINLEIKRVLTEVLLKVTDELFDEIATKVLDEDGLTAEVGHNGATSNHKPSASPPSSVQVPKASAKVLVPVKAKEFENDVAIEKSNSSSPGDVLGLGNYGSDADDGDDEIESSSVPTPSKDATNRSRLKKSLEDTNSFPVNSSSQLEEHGRSQTKLEDKPVKTGSLQPRTSNGAATDQFQGNKVTRELDNSNSKDNRGTEALERSHNGFNGFSSKDSSGLPKSELPGKNAAVEKAIDDNPVREGKRRSEKNDRHDRSSEKESVKEVHVNKTGTDEKSDEIHRRKDEKRGRKEKRDYNSEAKERKELNLRHGEKAKESERKKSSHDVKDDKKEADKPHRSSGFEDTSRRREHTKDKGEHKSRQKDASNPDKHKRRRSSSVGSRGRTSRDHAVNHSGVSSGEGSDGSKRKPHSRRRDLSPSPVRSKRRIVYGGFIFRQVSRSPYSKRSQRRHSPYSSLDNSRINNSGEFVKLLHVYFTMLLCIFTVCAFHAEEGGQDPDHLFGGKDECQGEKMIGITSTGSKQEKHKFEVFRAKFLKHHSLFFNKTWQNTTITKFLPNKTQTMKESFKVELWSIWLSGLVLIGLSLYATQRLPLHNKDQSRITISKLNNNVASDSTGLRITIFTAPKPFKGSTGTKQSLAVQSWLALSPNVAVVLFSKDPSVASFSGDFGSRVLVDTNIDFTFLGTPFLHSMIARSHSFTSDIYVIVDPETVILSGFISTLNHAYELDHDWLLVASSQNVSHFPFHLDNSGKHWLLDNGEHVKIHEIQKMLQQNWQGNQCYTSMIIAWNNNDAPLHNGVLPPFLYNKGIHNNWLIHEAMSSEFRFVFDATLTITSFHLNGDQDIENREWEYIGNSHLGAHYGSFFFSEANYSSIPKLFKCYKQYIILDTDKNIVYPIRHSRKMNLWKENIFSSWLEKNTMHCIACLKSQIIRILDCSLKGQMKTSEPLEIPFSLESLLSISADETKTIVLTTAGFSYKDMLMSWVCRLRKLSIENFIVCVDFLPEKFIFQSSTFVSECNFSLSLVVLSVTIGNSSFQRSISTNFDDCHFGTKCFQRVTKVKSRMVLKILKLGYNVLLSDVDTYWFKNPIPLLQSFGPAVLAAQSDEFNKKGPINLPRRLNSGFYYAHSDGQTIAAMEKVVRHAQTSSLSEQPSFYDMLCGTGGSNRVDDNRCVESETNMTVYFLDRDLFPNGAYQDLWQKKNVSAACLKKGCFIIHNNWISGRLKKLERQVMSGLWEYDSGTRMCLQSWHTIKP</sequence>
<feature type="compositionally biased region" description="Basic and acidic residues" evidence="1">
    <location>
        <begin position="766"/>
        <end position="775"/>
    </location>
</feature>
<organism evidence="3 4">
    <name type="scientific">Arachis hypogaea</name>
    <name type="common">Peanut</name>
    <dbReference type="NCBI Taxonomy" id="3818"/>
    <lineage>
        <taxon>Eukaryota</taxon>
        <taxon>Viridiplantae</taxon>
        <taxon>Streptophyta</taxon>
        <taxon>Embryophyta</taxon>
        <taxon>Tracheophyta</taxon>
        <taxon>Spermatophyta</taxon>
        <taxon>Magnoliopsida</taxon>
        <taxon>eudicotyledons</taxon>
        <taxon>Gunneridae</taxon>
        <taxon>Pentapetalae</taxon>
        <taxon>rosids</taxon>
        <taxon>fabids</taxon>
        <taxon>Fabales</taxon>
        <taxon>Fabaceae</taxon>
        <taxon>Papilionoideae</taxon>
        <taxon>50 kb inversion clade</taxon>
        <taxon>dalbergioids sensu lato</taxon>
        <taxon>Dalbergieae</taxon>
        <taxon>Pterocarpus clade</taxon>
        <taxon>Arachis</taxon>
    </lineage>
</organism>
<feature type="compositionally biased region" description="Basic and acidic residues" evidence="1">
    <location>
        <begin position="781"/>
        <end position="901"/>
    </location>
</feature>
<evidence type="ECO:0000313" key="4">
    <source>
        <dbReference type="Proteomes" id="UP000289738"/>
    </source>
</evidence>
<feature type="compositionally biased region" description="Pro residues" evidence="1">
    <location>
        <begin position="26"/>
        <end position="44"/>
    </location>
</feature>
<feature type="compositionally biased region" description="Acidic residues" evidence="1">
    <location>
        <begin position="634"/>
        <end position="643"/>
    </location>
</feature>
<evidence type="ECO:0000259" key="2">
    <source>
        <dbReference type="Pfam" id="PF03407"/>
    </source>
</evidence>
<accession>A0A444ZVT5</accession>
<feature type="region of interest" description="Disordered" evidence="1">
    <location>
        <begin position="1"/>
        <end position="220"/>
    </location>
</feature>
<feature type="region of interest" description="Disordered" evidence="1">
    <location>
        <begin position="613"/>
        <end position="954"/>
    </location>
</feature>
<feature type="compositionally biased region" description="Pro residues" evidence="1">
    <location>
        <begin position="82"/>
        <end position="96"/>
    </location>
</feature>
<dbReference type="InterPro" id="IPR044575">
    <property type="entry name" value="RAY1-like"/>
</dbReference>
<feature type="compositionally biased region" description="Pro residues" evidence="1">
    <location>
        <begin position="59"/>
        <end position="72"/>
    </location>
</feature>
<dbReference type="Pfam" id="PF03407">
    <property type="entry name" value="Nucleotid_trans"/>
    <property type="match status" value="1"/>
</dbReference>